<comment type="caution">
    <text evidence="2">The sequence shown here is derived from an EMBL/GenBank/DDBJ whole genome shotgun (WGS) entry which is preliminary data.</text>
</comment>
<dbReference type="RefSeq" id="WP_143444516.1">
    <property type="nucleotide sequence ID" value="NZ_CP041515.1"/>
</dbReference>
<dbReference type="Proteomes" id="UP000254863">
    <property type="component" value="Unassembled WGS sequence"/>
</dbReference>
<proteinExistence type="predicted"/>
<accession>A0A7H4PF37</accession>
<evidence type="ECO:0000313" key="2">
    <source>
        <dbReference type="EMBL" id="STW66514.1"/>
    </source>
</evidence>
<dbReference type="Proteomes" id="UP000255050">
    <property type="component" value="Unassembled WGS sequence"/>
</dbReference>
<name>A0A7H4PF37_9ENTR</name>
<dbReference type="GO" id="GO:0016740">
    <property type="term" value="F:transferase activity"/>
    <property type="evidence" value="ECO:0007669"/>
    <property type="project" value="UniProtKB-KW"/>
</dbReference>
<protein>
    <submittedName>
        <fullName evidence="2">Acetyltransferase</fullName>
    </submittedName>
</protein>
<dbReference type="AlphaFoldDB" id="A0A7H4PF37"/>
<evidence type="ECO:0000313" key="1">
    <source>
        <dbReference type="EMBL" id="STR42977.1"/>
    </source>
</evidence>
<evidence type="ECO:0000313" key="3">
    <source>
        <dbReference type="Proteomes" id="UP000254863"/>
    </source>
</evidence>
<dbReference type="EMBL" id="UGMS01000002">
    <property type="protein sequence ID" value="STW66514.1"/>
    <property type="molecule type" value="Genomic_DNA"/>
</dbReference>
<evidence type="ECO:0000313" key="4">
    <source>
        <dbReference type="Proteomes" id="UP000255050"/>
    </source>
</evidence>
<dbReference type="EMBL" id="UGJR01000002">
    <property type="protein sequence ID" value="STR42977.1"/>
    <property type="molecule type" value="Genomic_DNA"/>
</dbReference>
<keyword evidence="2" id="KW-0808">Transferase</keyword>
<organism evidence="2 3">
    <name type="scientific">Klebsiella michiganensis</name>
    <dbReference type="NCBI Taxonomy" id="1134687"/>
    <lineage>
        <taxon>Bacteria</taxon>
        <taxon>Pseudomonadati</taxon>
        <taxon>Pseudomonadota</taxon>
        <taxon>Gammaproteobacteria</taxon>
        <taxon>Enterobacterales</taxon>
        <taxon>Enterobacteriaceae</taxon>
        <taxon>Klebsiella/Raoultella group</taxon>
        <taxon>Klebsiella</taxon>
    </lineage>
</organism>
<sequence length="63" mass="7065">MQDDFTLLLFQLLYSTFPSRAITGDYEKINFNVDTMKSERALCAVAKDENLVASGFGAIRKIS</sequence>
<reference evidence="3 4" key="1">
    <citation type="submission" date="2018-06" db="EMBL/GenBank/DDBJ databases">
        <authorList>
            <consortium name="Pathogen Informatics"/>
            <person name="Doyle S."/>
        </authorList>
    </citation>
    <scope>NUCLEOTIDE SEQUENCE [LARGE SCALE GENOMIC DNA]</scope>
    <source>
        <strain evidence="2 3">NCTC11685</strain>
        <strain evidence="1 4">NCTC11694</strain>
    </source>
</reference>
<gene>
    <name evidence="2" type="ORF">NCTC11685_04267</name>
    <name evidence="1" type="ORF">NCTC11694_04236</name>
</gene>